<evidence type="ECO:0000256" key="6">
    <source>
        <dbReference type="ARBA" id="ARBA00023004"/>
    </source>
</evidence>
<evidence type="ECO:0000256" key="7">
    <source>
        <dbReference type="RuleBase" id="RU364112"/>
    </source>
</evidence>
<dbReference type="OrthoDB" id="9804975at2"/>
<dbReference type="EMBL" id="CP047656">
    <property type="protein sequence ID" value="QHJ13424.1"/>
    <property type="molecule type" value="Genomic_DNA"/>
</dbReference>
<evidence type="ECO:0000259" key="8">
    <source>
        <dbReference type="Pfam" id="PF03918"/>
    </source>
</evidence>
<keyword evidence="7" id="KW-1133">Transmembrane helix</keyword>
<evidence type="ECO:0000256" key="1">
    <source>
        <dbReference type="ARBA" id="ARBA00010342"/>
    </source>
</evidence>
<keyword evidence="2 7" id="KW-0349">Heme</keyword>
<gene>
    <name evidence="9" type="ORF">FX988_03685</name>
</gene>
<dbReference type="GO" id="GO:0017004">
    <property type="term" value="P:cytochrome complex assembly"/>
    <property type="evidence" value="ECO:0007669"/>
    <property type="project" value="UniProtKB-KW"/>
</dbReference>
<name>A0A857JS94_9ALTE</name>
<evidence type="ECO:0000256" key="4">
    <source>
        <dbReference type="ARBA" id="ARBA00022729"/>
    </source>
</evidence>
<protein>
    <recommendedName>
        <fullName evidence="7">Cytochrome c-type biogenesis protein</fullName>
    </recommendedName>
</protein>
<accession>A0A857JS94</accession>
<keyword evidence="5" id="KW-0201">Cytochrome c-type biogenesis</keyword>
<proteinExistence type="inferred from homology"/>
<feature type="chain" id="PRO_5033107772" description="Cytochrome c-type biogenesis protein" evidence="7">
    <location>
        <begin position="22"/>
        <end position="149"/>
    </location>
</feature>
<feature type="transmembrane region" description="Helical" evidence="7">
    <location>
        <begin position="105"/>
        <end position="123"/>
    </location>
</feature>
<keyword evidence="6 7" id="KW-0408">Iron</keyword>
<evidence type="ECO:0000256" key="5">
    <source>
        <dbReference type="ARBA" id="ARBA00022748"/>
    </source>
</evidence>
<keyword evidence="7" id="KW-0472">Membrane</keyword>
<feature type="signal peptide" evidence="7">
    <location>
        <begin position="1"/>
        <end position="21"/>
    </location>
</feature>
<dbReference type="InterPro" id="IPR005616">
    <property type="entry name" value="CcmH/CycL/Ccl2/NrfF_N"/>
</dbReference>
<dbReference type="GO" id="GO:0005886">
    <property type="term" value="C:plasma membrane"/>
    <property type="evidence" value="ECO:0007669"/>
    <property type="project" value="TreeGrafter"/>
</dbReference>
<evidence type="ECO:0000313" key="9">
    <source>
        <dbReference type="EMBL" id="QHJ13424.1"/>
    </source>
</evidence>
<comment type="similarity">
    <text evidence="1 7">Belongs to the CcmH/CycL/Ccl2/NrfF family.</text>
</comment>
<feature type="domain" description="CcmH/CycL/Ccl2/NrfF N-terminal" evidence="8">
    <location>
        <begin position="10"/>
        <end position="143"/>
    </location>
</feature>
<keyword evidence="3 7" id="KW-0479">Metal-binding</keyword>
<dbReference type="FunFam" id="1.10.8.640:FF:000001">
    <property type="entry name" value="Cytochrome c-type biogenesis protein"/>
    <property type="match status" value="1"/>
</dbReference>
<dbReference type="InterPro" id="IPR038297">
    <property type="entry name" value="CcmH/CycL/NrfF/Ccl2_sf"/>
</dbReference>
<organism evidence="9 10">
    <name type="scientific">Paraglaciecola mesophila</name>
    <dbReference type="NCBI Taxonomy" id="197222"/>
    <lineage>
        <taxon>Bacteria</taxon>
        <taxon>Pseudomonadati</taxon>
        <taxon>Pseudomonadota</taxon>
        <taxon>Gammaproteobacteria</taxon>
        <taxon>Alteromonadales</taxon>
        <taxon>Alteromonadaceae</taxon>
        <taxon>Paraglaciecola</taxon>
    </lineage>
</organism>
<reference evidence="9 10" key="1">
    <citation type="submission" date="2019-12" db="EMBL/GenBank/DDBJ databases">
        <title>Genome sequencing and assembly of endphytes of Porphyra tenera.</title>
        <authorList>
            <person name="Park J.M."/>
            <person name="Shin R."/>
            <person name="Jo S.H."/>
        </authorList>
    </citation>
    <scope>NUCLEOTIDE SEQUENCE [LARGE SCALE GENOMIC DNA]</scope>
    <source>
        <strain evidence="9 10">GPM4</strain>
    </source>
</reference>
<keyword evidence="4 7" id="KW-0732">Signal</keyword>
<dbReference type="InterPro" id="IPR051263">
    <property type="entry name" value="C-type_cytochrome_biogenesis"/>
</dbReference>
<dbReference type="Proteomes" id="UP000464524">
    <property type="component" value="Chromosome"/>
</dbReference>
<comment type="function">
    <text evidence="7">Possible subunit of a heme lyase.</text>
</comment>
<evidence type="ECO:0000256" key="2">
    <source>
        <dbReference type="ARBA" id="ARBA00022617"/>
    </source>
</evidence>
<dbReference type="PANTHER" id="PTHR47870">
    <property type="entry name" value="CYTOCHROME C-TYPE BIOGENESIS PROTEIN CCMH"/>
    <property type="match status" value="1"/>
</dbReference>
<dbReference type="RefSeq" id="WP_160181515.1">
    <property type="nucleotide sequence ID" value="NZ_CP047656.1"/>
</dbReference>
<dbReference type="CDD" id="cd16378">
    <property type="entry name" value="CcmH_N"/>
    <property type="match status" value="1"/>
</dbReference>
<sequence length="149" mass="17300">MMHFKALILLSFALFSASTFASEETYQFETDAQSALFFELTKELRCPMCQNQNIADSDAMIAADLRRKVYQLVNEGQSREEIIDYMKQRYGDFVYYQPPVNATTIWLWLLPLIFVFIGIVLVIRSRQQKPVTQDNAKLEAADKLLEEDK</sequence>
<keyword evidence="7" id="KW-0812">Transmembrane</keyword>
<dbReference type="PANTHER" id="PTHR47870:SF1">
    <property type="entry name" value="CYTOCHROME C-TYPE BIOGENESIS PROTEIN CCMH"/>
    <property type="match status" value="1"/>
</dbReference>
<dbReference type="Gene3D" id="1.10.8.640">
    <property type="entry name" value="Cytochrome C biogenesis protein"/>
    <property type="match status" value="1"/>
</dbReference>
<dbReference type="KEGG" id="pmes:FX988_03685"/>
<dbReference type="Pfam" id="PF03918">
    <property type="entry name" value="CcmH"/>
    <property type="match status" value="1"/>
</dbReference>
<evidence type="ECO:0000256" key="3">
    <source>
        <dbReference type="ARBA" id="ARBA00022723"/>
    </source>
</evidence>
<dbReference type="AlphaFoldDB" id="A0A857JS94"/>
<keyword evidence="10" id="KW-1185">Reference proteome</keyword>
<evidence type="ECO:0000313" key="10">
    <source>
        <dbReference type="Proteomes" id="UP000464524"/>
    </source>
</evidence>
<dbReference type="GO" id="GO:0046872">
    <property type="term" value="F:metal ion binding"/>
    <property type="evidence" value="ECO:0007669"/>
    <property type="project" value="UniProtKB-KW"/>
</dbReference>